<evidence type="ECO:0000256" key="10">
    <source>
        <dbReference type="RuleBase" id="RU004549"/>
    </source>
</evidence>
<evidence type="ECO:0000256" key="7">
    <source>
        <dbReference type="ARBA" id="ARBA00023163"/>
    </source>
</evidence>
<dbReference type="EMBL" id="JAUJYN010000010">
    <property type="protein sequence ID" value="KAK1262192.1"/>
    <property type="molecule type" value="Genomic_DNA"/>
</dbReference>
<gene>
    <name evidence="12" type="ORF">QJS04_geneDACA011560</name>
</gene>
<evidence type="ECO:0000256" key="3">
    <source>
        <dbReference type="ARBA" id="ARBA00006728"/>
    </source>
</evidence>
<dbReference type="Proteomes" id="UP001179952">
    <property type="component" value="Unassembled WGS sequence"/>
</dbReference>
<evidence type="ECO:0000313" key="13">
    <source>
        <dbReference type="Proteomes" id="UP001179952"/>
    </source>
</evidence>
<keyword evidence="9 10" id="KW-0927">Auxin signaling pathway</keyword>
<protein>
    <recommendedName>
        <fullName evidence="10">Auxin-responsive protein</fullName>
    </recommendedName>
</protein>
<dbReference type="GO" id="GO:0006355">
    <property type="term" value="P:regulation of DNA-templated transcription"/>
    <property type="evidence" value="ECO:0007669"/>
    <property type="project" value="InterPro"/>
</dbReference>
<proteinExistence type="inferred from homology"/>
<reference evidence="12" key="1">
    <citation type="journal article" date="2023" name="Nat. Commun.">
        <title>Diploid and tetraploid genomes of Acorus and the evolution of monocots.</title>
        <authorList>
            <person name="Ma L."/>
            <person name="Liu K.W."/>
            <person name="Li Z."/>
            <person name="Hsiao Y.Y."/>
            <person name="Qi Y."/>
            <person name="Fu T."/>
            <person name="Tang G.D."/>
            <person name="Zhang D."/>
            <person name="Sun W.H."/>
            <person name="Liu D.K."/>
            <person name="Li Y."/>
            <person name="Chen G.Z."/>
            <person name="Liu X.D."/>
            <person name="Liao X.Y."/>
            <person name="Jiang Y.T."/>
            <person name="Yu X."/>
            <person name="Hao Y."/>
            <person name="Huang J."/>
            <person name="Zhao X.W."/>
            <person name="Ke S."/>
            <person name="Chen Y.Y."/>
            <person name="Wu W.L."/>
            <person name="Hsu J.L."/>
            <person name="Lin Y.F."/>
            <person name="Huang M.D."/>
            <person name="Li C.Y."/>
            <person name="Huang L."/>
            <person name="Wang Z.W."/>
            <person name="Zhao X."/>
            <person name="Zhong W.Y."/>
            <person name="Peng D.H."/>
            <person name="Ahmad S."/>
            <person name="Lan S."/>
            <person name="Zhang J.S."/>
            <person name="Tsai W.C."/>
            <person name="Van de Peer Y."/>
            <person name="Liu Z.J."/>
        </authorList>
    </citation>
    <scope>NUCLEOTIDE SEQUENCE</scope>
    <source>
        <strain evidence="12">SCP</strain>
    </source>
</reference>
<comment type="similarity">
    <text evidence="3 10">Belongs to the Aux/IAA family.</text>
</comment>
<evidence type="ECO:0000313" key="12">
    <source>
        <dbReference type="EMBL" id="KAK1262192.1"/>
    </source>
</evidence>
<comment type="function">
    <text evidence="1 10">Aux/IAA proteins are short-lived transcriptional factors that function as repressors of early auxin response genes at low auxin concentrations.</text>
</comment>
<comment type="subunit">
    <text evidence="4 10">Homodimers and heterodimers.</text>
</comment>
<evidence type="ECO:0000256" key="4">
    <source>
        <dbReference type="ARBA" id="ARBA00011726"/>
    </source>
</evidence>
<dbReference type="GO" id="GO:0009734">
    <property type="term" value="P:auxin-activated signaling pathway"/>
    <property type="evidence" value="ECO:0007669"/>
    <property type="project" value="UniProtKB-UniRule"/>
</dbReference>
<dbReference type="GO" id="GO:0005634">
    <property type="term" value="C:nucleus"/>
    <property type="evidence" value="ECO:0007669"/>
    <property type="project" value="UniProtKB-SubCell"/>
</dbReference>
<organism evidence="12 13">
    <name type="scientific">Acorus gramineus</name>
    <name type="common">Dwarf sweet flag</name>
    <dbReference type="NCBI Taxonomy" id="55184"/>
    <lineage>
        <taxon>Eukaryota</taxon>
        <taxon>Viridiplantae</taxon>
        <taxon>Streptophyta</taxon>
        <taxon>Embryophyta</taxon>
        <taxon>Tracheophyta</taxon>
        <taxon>Spermatophyta</taxon>
        <taxon>Magnoliopsida</taxon>
        <taxon>Liliopsida</taxon>
        <taxon>Acoraceae</taxon>
        <taxon>Acorus</taxon>
    </lineage>
</organism>
<evidence type="ECO:0000256" key="1">
    <source>
        <dbReference type="ARBA" id="ARBA00002159"/>
    </source>
</evidence>
<name>A0AAV9ADV8_ACOGR</name>
<dbReference type="Gene3D" id="3.10.20.90">
    <property type="entry name" value="Phosphatidylinositol 3-kinase Catalytic Subunit, Chain A, domain 1"/>
    <property type="match status" value="1"/>
</dbReference>
<evidence type="ECO:0000256" key="6">
    <source>
        <dbReference type="ARBA" id="ARBA00023015"/>
    </source>
</evidence>
<sequence>MASEAQVLEITELRLGLPGRCREVRAKKRALSGIDDEEELVHGGMKSDGGSCYVKVGFDGVPFLRKLNLSAYEGYAHLEGAIKGLFEHLQIDCREYIHAYEDREGDWMLVGDVPWEMFVQSCKKLRVMKGSEANAFKTHAKSPRNHVQE</sequence>
<dbReference type="InterPro" id="IPR053793">
    <property type="entry name" value="PB1-like"/>
</dbReference>
<dbReference type="PANTHER" id="PTHR31734">
    <property type="entry name" value="AUXIN-RESPONSIVE PROTEIN IAA17"/>
    <property type="match status" value="1"/>
</dbReference>
<dbReference type="PANTHER" id="PTHR31734:SF28">
    <property type="entry name" value="AUXIN-RESPONSIVE PROTEIN IAA13"/>
    <property type="match status" value="1"/>
</dbReference>
<accession>A0AAV9ADV8</accession>
<comment type="subcellular location">
    <subcellularLocation>
        <location evidence="2 10">Nucleus</location>
    </subcellularLocation>
</comment>
<evidence type="ECO:0000256" key="2">
    <source>
        <dbReference type="ARBA" id="ARBA00004123"/>
    </source>
</evidence>
<dbReference type="PROSITE" id="PS51745">
    <property type="entry name" value="PB1"/>
    <property type="match status" value="1"/>
</dbReference>
<dbReference type="InterPro" id="IPR003311">
    <property type="entry name" value="AUX_IAA"/>
</dbReference>
<keyword evidence="7 10" id="KW-0804">Transcription</keyword>
<keyword evidence="13" id="KW-1185">Reference proteome</keyword>
<evidence type="ECO:0000259" key="11">
    <source>
        <dbReference type="PROSITE" id="PS51745"/>
    </source>
</evidence>
<comment type="caution">
    <text evidence="12">The sequence shown here is derived from an EMBL/GenBank/DDBJ whole genome shotgun (WGS) entry which is preliminary data.</text>
</comment>
<dbReference type="AlphaFoldDB" id="A0AAV9ADV8"/>
<dbReference type="SUPFAM" id="SSF54277">
    <property type="entry name" value="CAD &amp; PB1 domains"/>
    <property type="match status" value="1"/>
</dbReference>
<evidence type="ECO:0000256" key="8">
    <source>
        <dbReference type="ARBA" id="ARBA00023242"/>
    </source>
</evidence>
<keyword evidence="5 10" id="KW-0678">Repressor</keyword>
<feature type="domain" description="PB1" evidence="11">
    <location>
        <begin position="51"/>
        <end position="130"/>
    </location>
</feature>
<reference evidence="12" key="2">
    <citation type="submission" date="2023-06" db="EMBL/GenBank/DDBJ databases">
        <authorList>
            <person name="Ma L."/>
            <person name="Liu K.-W."/>
            <person name="Li Z."/>
            <person name="Hsiao Y.-Y."/>
            <person name="Qi Y."/>
            <person name="Fu T."/>
            <person name="Tang G."/>
            <person name="Zhang D."/>
            <person name="Sun W.-H."/>
            <person name="Liu D.-K."/>
            <person name="Li Y."/>
            <person name="Chen G.-Z."/>
            <person name="Liu X.-D."/>
            <person name="Liao X.-Y."/>
            <person name="Jiang Y.-T."/>
            <person name="Yu X."/>
            <person name="Hao Y."/>
            <person name="Huang J."/>
            <person name="Zhao X.-W."/>
            <person name="Ke S."/>
            <person name="Chen Y.-Y."/>
            <person name="Wu W.-L."/>
            <person name="Hsu J.-L."/>
            <person name="Lin Y.-F."/>
            <person name="Huang M.-D."/>
            <person name="Li C.-Y."/>
            <person name="Huang L."/>
            <person name="Wang Z.-W."/>
            <person name="Zhao X."/>
            <person name="Zhong W.-Y."/>
            <person name="Peng D.-H."/>
            <person name="Ahmad S."/>
            <person name="Lan S."/>
            <person name="Zhang J.-S."/>
            <person name="Tsai W.-C."/>
            <person name="Van De Peer Y."/>
            <person name="Liu Z.-J."/>
        </authorList>
    </citation>
    <scope>NUCLEOTIDE SEQUENCE</scope>
    <source>
        <strain evidence="12">SCP</strain>
        <tissue evidence="12">Leaves</tissue>
    </source>
</reference>
<evidence type="ECO:0000256" key="5">
    <source>
        <dbReference type="ARBA" id="ARBA00022491"/>
    </source>
</evidence>
<keyword evidence="6 10" id="KW-0805">Transcription regulation</keyword>
<keyword evidence="8 10" id="KW-0539">Nucleus</keyword>
<dbReference type="Pfam" id="PF02309">
    <property type="entry name" value="AUX_IAA"/>
    <property type="match status" value="2"/>
</dbReference>
<dbReference type="InterPro" id="IPR033389">
    <property type="entry name" value="AUX/IAA_dom"/>
</dbReference>
<evidence type="ECO:0000256" key="9">
    <source>
        <dbReference type="ARBA" id="ARBA00023294"/>
    </source>
</evidence>